<accession>A0A2Z7B9P9</accession>
<protein>
    <submittedName>
        <fullName evidence="1">Uncharacterized protein</fullName>
    </submittedName>
</protein>
<dbReference type="AlphaFoldDB" id="A0A2Z7B9P9"/>
<reference evidence="1 2" key="1">
    <citation type="journal article" date="2015" name="Proc. Natl. Acad. Sci. U.S.A.">
        <title>The resurrection genome of Boea hygrometrica: A blueprint for survival of dehydration.</title>
        <authorList>
            <person name="Xiao L."/>
            <person name="Yang G."/>
            <person name="Zhang L."/>
            <person name="Yang X."/>
            <person name="Zhao S."/>
            <person name="Ji Z."/>
            <person name="Zhou Q."/>
            <person name="Hu M."/>
            <person name="Wang Y."/>
            <person name="Chen M."/>
            <person name="Xu Y."/>
            <person name="Jin H."/>
            <person name="Xiao X."/>
            <person name="Hu G."/>
            <person name="Bao F."/>
            <person name="Hu Y."/>
            <person name="Wan P."/>
            <person name="Li L."/>
            <person name="Deng X."/>
            <person name="Kuang T."/>
            <person name="Xiang C."/>
            <person name="Zhu J.K."/>
            <person name="Oliver M.J."/>
            <person name="He Y."/>
        </authorList>
    </citation>
    <scope>NUCLEOTIDE SEQUENCE [LARGE SCALE GENOMIC DNA]</scope>
    <source>
        <strain evidence="2">cv. XS01</strain>
    </source>
</reference>
<gene>
    <name evidence="1" type="ORF">F511_17107</name>
</gene>
<name>A0A2Z7B9P9_9LAMI</name>
<dbReference type="EMBL" id="KV007615">
    <property type="protein sequence ID" value="KZV31233.1"/>
    <property type="molecule type" value="Genomic_DNA"/>
</dbReference>
<keyword evidence="2" id="KW-1185">Reference proteome</keyword>
<organism evidence="1 2">
    <name type="scientific">Dorcoceras hygrometricum</name>
    <dbReference type="NCBI Taxonomy" id="472368"/>
    <lineage>
        <taxon>Eukaryota</taxon>
        <taxon>Viridiplantae</taxon>
        <taxon>Streptophyta</taxon>
        <taxon>Embryophyta</taxon>
        <taxon>Tracheophyta</taxon>
        <taxon>Spermatophyta</taxon>
        <taxon>Magnoliopsida</taxon>
        <taxon>eudicotyledons</taxon>
        <taxon>Gunneridae</taxon>
        <taxon>Pentapetalae</taxon>
        <taxon>asterids</taxon>
        <taxon>lamiids</taxon>
        <taxon>Lamiales</taxon>
        <taxon>Gesneriaceae</taxon>
        <taxon>Didymocarpoideae</taxon>
        <taxon>Trichosporeae</taxon>
        <taxon>Loxocarpinae</taxon>
        <taxon>Dorcoceras</taxon>
    </lineage>
</organism>
<proteinExistence type="predicted"/>
<evidence type="ECO:0000313" key="2">
    <source>
        <dbReference type="Proteomes" id="UP000250235"/>
    </source>
</evidence>
<sequence>MAAFGHGSKLIGDASRIGILYRSDKRSCRGSDRRSSHIEEDNPDNSARILAGMAQLLEQLMLAGFTTEEAKADTIADQELKRVNRIFEGLNEGIWPKSSLGHQTKFNELFSLDRSGGSSTGLMRNMLVGSEVRKGGSAGEKIKFGSWISNGDVQT</sequence>
<dbReference type="Proteomes" id="UP000250235">
    <property type="component" value="Unassembled WGS sequence"/>
</dbReference>
<evidence type="ECO:0000313" key="1">
    <source>
        <dbReference type="EMBL" id="KZV31233.1"/>
    </source>
</evidence>